<dbReference type="Proteomes" id="UP001596004">
    <property type="component" value="Unassembled WGS sequence"/>
</dbReference>
<protein>
    <submittedName>
        <fullName evidence="6">TetR/AcrR family transcriptional regulator</fullName>
    </submittedName>
</protein>
<reference evidence="7" key="1">
    <citation type="journal article" date="2019" name="Int. J. Syst. Evol. Microbiol.">
        <title>The Global Catalogue of Microorganisms (GCM) 10K type strain sequencing project: providing services to taxonomists for standard genome sequencing and annotation.</title>
        <authorList>
            <consortium name="The Broad Institute Genomics Platform"/>
            <consortium name="The Broad Institute Genome Sequencing Center for Infectious Disease"/>
            <person name="Wu L."/>
            <person name="Ma J."/>
        </authorList>
    </citation>
    <scope>NUCLEOTIDE SEQUENCE [LARGE SCALE GENOMIC DNA]</scope>
    <source>
        <strain evidence="7">CGMCC 4.7132</strain>
    </source>
</reference>
<name>A0ABV9CJ71_9ACTN</name>
<gene>
    <name evidence="6" type="ORF">ACFO60_19790</name>
</gene>
<dbReference type="InterPro" id="IPR050109">
    <property type="entry name" value="HTH-type_TetR-like_transc_reg"/>
</dbReference>
<evidence type="ECO:0000256" key="2">
    <source>
        <dbReference type="ARBA" id="ARBA00023125"/>
    </source>
</evidence>
<dbReference type="InterPro" id="IPR009057">
    <property type="entry name" value="Homeodomain-like_sf"/>
</dbReference>
<evidence type="ECO:0000259" key="5">
    <source>
        <dbReference type="PROSITE" id="PS50977"/>
    </source>
</evidence>
<accession>A0ABV9CJ71</accession>
<keyword evidence="3" id="KW-0804">Transcription</keyword>
<keyword evidence="1" id="KW-0805">Transcription regulation</keyword>
<evidence type="ECO:0000313" key="6">
    <source>
        <dbReference type="EMBL" id="MFC4533026.1"/>
    </source>
</evidence>
<dbReference type="SUPFAM" id="SSF46689">
    <property type="entry name" value="Homeodomain-like"/>
    <property type="match status" value="1"/>
</dbReference>
<evidence type="ECO:0000256" key="4">
    <source>
        <dbReference type="PROSITE-ProRule" id="PRU00335"/>
    </source>
</evidence>
<dbReference type="InterPro" id="IPR036271">
    <property type="entry name" value="Tet_transcr_reg_TetR-rel_C_sf"/>
</dbReference>
<keyword evidence="2 4" id="KW-0238">DNA-binding</keyword>
<dbReference type="PANTHER" id="PTHR30055">
    <property type="entry name" value="HTH-TYPE TRANSCRIPTIONAL REGULATOR RUTR"/>
    <property type="match status" value="1"/>
</dbReference>
<proteinExistence type="predicted"/>
<dbReference type="Gene3D" id="1.10.357.10">
    <property type="entry name" value="Tetracycline Repressor, domain 2"/>
    <property type="match status" value="1"/>
</dbReference>
<organism evidence="6 7">
    <name type="scientific">Sphaerisporangium dianthi</name>
    <dbReference type="NCBI Taxonomy" id="1436120"/>
    <lineage>
        <taxon>Bacteria</taxon>
        <taxon>Bacillati</taxon>
        <taxon>Actinomycetota</taxon>
        <taxon>Actinomycetes</taxon>
        <taxon>Streptosporangiales</taxon>
        <taxon>Streptosporangiaceae</taxon>
        <taxon>Sphaerisporangium</taxon>
    </lineage>
</organism>
<sequence length="221" mass="25268">MTPLNRTAGRRERNRELMRRRVYDAAINLFAEKGYTATSFDDIAALADVARATVFNHFKRKDEFLRAWGDERRRRLDTILIQESTRTRDVAGQLLRCMRVLGEITERDRPLMRELLTAWVRTGAPVLEEPYSAYIFAEIITEGKARGEVRPEVHPLTAGYMIRDIYLGTLYRWVGTKDEPPFSLPDALSDAVRLAFGGILTESPLPQESLDSSLDMLFGKT</sequence>
<dbReference type="RefSeq" id="WP_380842009.1">
    <property type="nucleotide sequence ID" value="NZ_JBHSFP010000013.1"/>
</dbReference>
<feature type="domain" description="HTH tetR-type" evidence="5">
    <location>
        <begin position="16"/>
        <end position="76"/>
    </location>
</feature>
<comment type="caution">
    <text evidence="6">The sequence shown here is derived from an EMBL/GenBank/DDBJ whole genome shotgun (WGS) entry which is preliminary data.</text>
</comment>
<dbReference type="PRINTS" id="PR00455">
    <property type="entry name" value="HTHTETR"/>
</dbReference>
<evidence type="ECO:0000256" key="1">
    <source>
        <dbReference type="ARBA" id="ARBA00023015"/>
    </source>
</evidence>
<feature type="DNA-binding region" description="H-T-H motif" evidence="4">
    <location>
        <begin position="39"/>
        <end position="58"/>
    </location>
</feature>
<keyword evidence="7" id="KW-1185">Reference proteome</keyword>
<dbReference type="PANTHER" id="PTHR30055:SF234">
    <property type="entry name" value="HTH-TYPE TRANSCRIPTIONAL REGULATOR BETI"/>
    <property type="match status" value="1"/>
</dbReference>
<dbReference type="SUPFAM" id="SSF48498">
    <property type="entry name" value="Tetracyclin repressor-like, C-terminal domain"/>
    <property type="match status" value="1"/>
</dbReference>
<evidence type="ECO:0000256" key="3">
    <source>
        <dbReference type="ARBA" id="ARBA00023163"/>
    </source>
</evidence>
<dbReference type="PROSITE" id="PS50977">
    <property type="entry name" value="HTH_TETR_2"/>
    <property type="match status" value="1"/>
</dbReference>
<evidence type="ECO:0000313" key="7">
    <source>
        <dbReference type="Proteomes" id="UP001596004"/>
    </source>
</evidence>
<dbReference type="InterPro" id="IPR001647">
    <property type="entry name" value="HTH_TetR"/>
</dbReference>
<dbReference type="Pfam" id="PF00440">
    <property type="entry name" value="TetR_N"/>
    <property type="match status" value="1"/>
</dbReference>
<dbReference type="EMBL" id="JBHSFP010000013">
    <property type="protein sequence ID" value="MFC4533026.1"/>
    <property type="molecule type" value="Genomic_DNA"/>
</dbReference>